<dbReference type="PANTHER" id="PTHR47354:SF3">
    <property type="entry name" value="OXIDOREDUCTASE-RELATED"/>
    <property type="match status" value="1"/>
</dbReference>
<name>A0A4R6N8Q4_9BURK</name>
<dbReference type="SUPFAM" id="SSF63380">
    <property type="entry name" value="Riboflavin synthase domain-like"/>
    <property type="match status" value="1"/>
</dbReference>
<dbReference type="InterPro" id="IPR017927">
    <property type="entry name" value="FAD-bd_FR_type"/>
</dbReference>
<dbReference type="Pfam" id="PF00111">
    <property type="entry name" value="Fer2"/>
    <property type="match status" value="1"/>
</dbReference>
<dbReference type="InterPro" id="IPR008333">
    <property type="entry name" value="Cbr1-like_FAD-bd_dom"/>
</dbReference>
<comment type="caution">
    <text evidence="3">The sequence shown here is derived from an EMBL/GenBank/DDBJ whole genome shotgun (WGS) entry which is preliminary data.</text>
</comment>
<dbReference type="GO" id="GO:0016491">
    <property type="term" value="F:oxidoreductase activity"/>
    <property type="evidence" value="ECO:0007669"/>
    <property type="project" value="InterPro"/>
</dbReference>
<dbReference type="PROSITE" id="PS51085">
    <property type="entry name" value="2FE2S_FER_2"/>
    <property type="match status" value="1"/>
</dbReference>
<dbReference type="InterPro" id="IPR036010">
    <property type="entry name" value="2Fe-2S_ferredoxin-like_sf"/>
</dbReference>
<evidence type="ECO:0000259" key="1">
    <source>
        <dbReference type="PROSITE" id="PS51085"/>
    </source>
</evidence>
<feature type="domain" description="FAD-binding FR-type" evidence="2">
    <location>
        <begin position="38"/>
        <end position="140"/>
    </location>
</feature>
<dbReference type="GO" id="GO:0051536">
    <property type="term" value="F:iron-sulfur cluster binding"/>
    <property type="evidence" value="ECO:0007669"/>
    <property type="project" value="InterPro"/>
</dbReference>
<dbReference type="OrthoDB" id="370747at2"/>
<dbReference type="CDD" id="cd06216">
    <property type="entry name" value="FNR_iron_sulfur_binding_2"/>
    <property type="match status" value="1"/>
</dbReference>
<evidence type="ECO:0000259" key="2">
    <source>
        <dbReference type="PROSITE" id="PS51384"/>
    </source>
</evidence>
<organism evidence="3 4">
    <name type="scientific">Roseateles asaccharophilus</name>
    <dbReference type="NCBI Taxonomy" id="582607"/>
    <lineage>
        <taxon>Bacteria</taxon>
        <taxon>Pseudomonadati</taxon>
        <taxon>Pseudomonadota</taxon>
        <taxon>Betaproteobacteria</taxon>
        <taxon>Burkholderiales</taxon>
        <taxon>Sphaerotilaceae</taxon>
        <taxon>Roseateles</taxon>
    </lineage>
</organism>
<accession>A0A4R6N8Q4</accession>
<reference evidence="3 4" key="1">
    <citation type="submission" date="2019-03" db="EMBL/GenBank/DDBJ databases">
        <title>Genomic Encyclopedia of Type Strains, Phase IV (KMG-IV): sequencing the most valuable type-strain genomes for metagenomic binning, comparative biology and taxonomic classification.</title>
        <authorList>
            <person name="Goeker M."/>
        </authorList>
    </citation>
    <scope>NUCLEOTIDE SEQUENCE [LARGE SCALE GENOMIC DNA]</scope>
    <source>
        <strain evidence="3 4">DSM 25082</strain>
    </source>
</reference>
<dbReference type="EMBL" id="SNXE01000002">
    <property type="protein sequence ID" value="TDP11758.1"/>
    <property type="molecule type" value="Genomic_DNA"/>
</dbReference>
<dbReference type="CDD" id="cd00207">
    <property type="entry name" value="fer2"/>
    <property type="match status" value="1"/>
</dbReference>
<dbReference type="AlphaFoldDB" id="A0A4R6N8Q4"/>
<dbReference type="Pfam" id="PF00175">
    <property type="entry name" value="NAD_binding_1"/>
    <property type="match status" value="1"/>
</dbReference>
<dbReference type="RefSeq" id="WP_133602536.1">
    <property type="nucleotide sequence ID" value="NZ_JAUFPJ010000002.1"/>
</dbReference>
<dbReference type="InterPro" id="IPR017938">
    <property type="entry name" value="Riboflavin_synthase-like_b-brl"/>
</dbReference>
<proteinExistence type="predicted"/>
<dbReference type="InterPro" id="IPR001041">
    <property type="entry name" value="2Fe-2S_ferredoxin-type"/>
</dbReference>
<evidence type="ECO:0000313" key="4">
    <source>
        <dbReference type="Proteomes" id="UP000295357"/>
    </source>
</evidence>
<dbReference type="PRINTS" id="PR00406">
    <property type="entry name" value="CYTB5RDTASE"/>
</dbReference>
<dbReference type="SUPFAM" id="SSF52343">
    <property type="entry name" value="Ferredoxin reductase-like, C-terminal NADP-linked domain"/>
    <property type="match status" value="1"/>
</dbReference>
<dbReference type="InterPro" id="IPR039261">
    <property type="entry name" value="FNR_nucleotide-bd"/>
</dbReference>
<dbReference type="Gene3D" id="2.40.30.10">
    <property type="entry name" value="Translation factors"/>
    <property type="match status" value="1"/>
</dbReference>
<evidence type="ECO:0000313" key="3">
    <source>
        <dbReference type="EMBL" id="TDP11758.1"/>
    </source>
</evidence>
<dbReference type="SUPFAM" id="SSF54292">
    <property type="entry name" value="2Fe-2S ferredoxin-like"/>
    <property type="match status" value="1"/>
</dbReference>
<dbReference type="PROSITE" id="PS51384">
    <property type="entry name" value="FAD_FR"/>
    <property type="match status" value="1"/>
</dbReference>
<dbReference type="Proteomes" id="UP000295357">
    <property type="component" value="Unassembled WGS sequence"/>
</dbReference>
<sequence>MSSFAPARGGLLRRLLGPVVDPAVFDFWLGLLNRSWTWDRPLARVLERRVESADAVTLVLKPNRHWRGFRAGQHLNVGAEIDGRRVTRSYSLSDRPRADGRIAITVKRVEGGKLSNHLCDRVREGEMLSIDAAYGDLHWPVAGEAAGLFLAAGSGITPLMSLTRAWAAAGAPGALTLVYWARSAEQLCFAQELQALAQAQPRFRLHLMLTQDAQAPAARINADQLVSLLGPSEGWQHLQVLACGPGGFVDTARQLLAPRVQRFQAEAFSPAAPIALDEVRPVTVELRRSGRSLTLSSGESLLSALEAQGLRPPSGCRMGICHSCVCTKHEGQVQNLHTGEREAEPGSQLRLCVSRACGDLSLDL</sequence>
<protein>
    <submittedName>
        <fullName evidence="3">Ferredoxin-NADP reductase</fullName>
    </submittedName>
</protein>
<dbReference type="InterPro" id="IPR050415">
    <property type="entry name" value="MRET"/>
</dbReference>
<dbReference type="Pfam" id="PF00970">
    <property type="entry name" value="FAD_binding_6"/>
    <property type="match status" value="1"/>
</dbReference>
<feature type="domain" description="2Fe-2S ferredoxin-type" evidence="1">
    <location>
        <begin position="280"/>
        <end position="364"/>
    </location>
</feature>
<gene>
    <name evidence="3" type="ORF">DFR39_102137</name>
</gene>
<dbReference type="PANTHER" id="PTHR47354">
    <property type="entry name" value="NADH OXIDOREDUCTASE HCR"/>
    <property type="match status" value="1"/>
</dbReference>
<dbReference type="Gene3D" id="3.40.50.80">
    <property type="entry name" value="Nucleotide-binding domain of ferredoxin-NADP reductase (FNR) module"/>
    <property type="match status" value="1"/>
</dbReference>
<keyword evidence="4" id="KW-1185">Reference proteome</keyword>
<dbReference type="Gene3D" id="3.10.20.30">
    <property type="match status" value="1"/>
</dbReference>
<dbReference type="InterPro" id="IPR001433">
    <property type="entry name" value="OxRdtase_FAD/NAD-bd"/>
</dbReference>
<dbReference type="InterPro" id="IPR012675">
    <property type="entry name" value="Beta-grasp_dom_sf"/>
</dbReference>